<feature type="region of interest" description="Disordered" evidence="3">
    <location>
        <begin position="227"/>
        <end position="273"/>
    </location>
</feature>
<gene>
    <name evidence="5" type="primary">MOS2</name>
    <name evidence="5" type="ORF">KSP39_PZI007210</name>
</gene>
<dbReference type="GO" id="GO:0003676">
    <property type="term" value="F:nucleic acid binding"/>
    <property type="evidence" value="ECO:0007669"/>
    <property type="project" value="InterPro"/>
</dbReference>
<dbReference type="InterPro" id="IPR045166">
    <property type="entry name" value="Spp2-like"/>
</dbReference>
<dbReference type="GO" id="GO:0000398">
    <property type="term" value="P:mRNA splicing, via spliceosome"/>
    <property type="evidence" value="ECO:0007669"/>
    <property type="project" value="InterPro"/>
</dbReference>
<feature type="region of interest" description="Disordered" evidence="3">
    <location>
        <begin position="1"/>
        <end position="88"/>
    </location>
</feature>
<dbReference type="InterPro" id="IPR026822">
    <property type="entry name" value="Spp2/MOS2_G-patch"/>
</dbReference>
<feature type="compositionally biased region" description="Low complexity" evidence="3">
    <location>
        <begin position="1"/>
        <end position="13"/>
    </location>
</feature>
<evidence type="ECO:0000256" key="3">
    <source>
        <dbReference type="SAM" id="MobiDB-lite"/>
    </source>
</evidence>
<organism evidence="5 6">
    <name type="scientific">Platanthera zijinensis</name>
    <dbReference type="NCBI Taxonomy" id="2320716"/>
    <lineage>
        <taxon>Eukaryota</taxon>
        <taxon>Viridiplantae</taxon>
        <taxon>Streptophyta</taxon>
        <taxon>Embryophyta</taxon>
        <taxon>Tracheophyta</taxon>
        <taxon>Spermatophyta</taxon>
        <taxon>Magnoliopsida</taxon>
        <taxon>Liliopsida</taxon>
        <taxon>Asparagales</taxon>
        <taxon>Orchidaceae</taxon>
        <taxon>Orchidoideae</taxon>
        <taxon>Orchideae</taxon>
        <taxon>Orchidinae</taxon>
        <taxon>Platanthera</taxon>
    </lineage>
</organism>
<evidence type="ECO:0000256" key="2">
    <source>
        <dbReference type="ARBA" id="ARBA00023242"/>
    </source>
</evidence>
<dbReference type="PROSITE" id="PS50174">
    <property type="entry name" value="G_PATCH"/>
    <property type="match status" value="1"/>
</dbReference>
<dbReference type="GO" id="GO:0005681">
    <property type="term" value="C:spliceosomal complex"/>
    <property type="evidence" value="ECO:0007669"/>
    <property type="project" value="TreeGrafter"/>
</dbReference>
<dbReference type="AlphaFoldDB" id="A0AAP0G9E4"/>
<accession>A0AAP0G9E4</accession>
<reference evidence="5 6" key="1">
    <citation type="journal article" date="2022" name="Nat. Plants">
        <title>Genomes of leafy and leafless Platanthera orchids illuminate the evolution of mycoheterotrophy.</title>
        <authorList>
            <person name="Li M.H."/>
            <person name="Liu K.W."/>
            <person name="Li Z."/>
            <person name="Lu H.C."/>
            <person name="Ye Q.L."/>
            <person name="Zhang D."/>
            <person name="Wang J.Y."/>
            <person name="Li Y.F."/>
            <person name="Zhong Z.M."/>
            <person name="Liu X."/>
            <person name="Yu X."/>
            <person name="Liu D.K."/>
            <person name="Tu X.D."/>
            <person name="Liu B."/>
            <person name="Hao Y."/>
            <person name="Liao X.Y."/>
            <person name="Jiang Y.T."/>
            <person name="Sun W.H."/>
            <person name="Chen J."/>
            <person name="Chen Y.Q."/>
            <person name="Ai Y."/>
            <person name="Zhai J.W."/>
            <person name="Wu S.S."/>
            <person name="Zhou Z."/>
            <person name="Hsiao Y.Y."/>
            <person name="Wu W.L."/>
            <person name="Chen Y.Y."/>
            <person name="Lin Y.F."/>
            <person name="Hsu J.L."/>
            <person name="Li C.Y."/>
            <person name="Wang Z.W."/>
            <person name="Zhao X."/>
            <person name="Zhong W.Y."/>
            <person name="Ma X.K."/>
            <person name="Ma L."/>
            <person name="Huang J."/>
            <person name="Chen G.Z."/>
            <person name="Huang M.Z."/>
            <person name="Huang L."/>
            <person name="Peng D.H."/>
            <person name="Luo Y.B."/>
            <person name="Zou S.Q."/>
            <person name="Chen S.P."/>
            <person name="Lan S."/>
            <person name="Tsai W.C."/>
            <person name="Van de Peer Y."/>
            <person name="Liu Z.J."/>
        </authorList>
    </citation>
    <scope>NUCLEOTIDE SEQUENCE [LARGE SCALE GENOMIC DNA]</scope>
    <source>
        <strain evidence="5">Lor287</strain>
    </source>
</reference>
<dbReference type="Gene3D" id="2.30.30.140">
    <property type="match status" value="1"/>
</dbReference>
<proteinExistence type="predicted"/>
<keyword evidence="6" id="KW-1185">Reference proteome</keyword>
<dbReference type="Pfam" id="PF25088">
    <property type="entry name" value="GPKOW_C"/>
    <property type="match status" value="1"/>
</dbReference>
<evidence type="ECO:0000313" key="6">
    <source>
        <dbReference type="Proteomes" id="UP001418222"/>
    </source>
</evidence>
<dbReference type="PANTHER" id="PTHR15818">
    <property type="entry name" value="G PATCH AND KOW-CONTAINING"/>
    <property type="match status" value="1"/>
</dbReference>
<comment type="subcellular location">
    <subcellularLocation>
        <location evidence="1">Nucleus</location>
    </subcellularLocation>
</comment>
<keyword evidence="2" id="KW-0539">Nucleus</keyword>
<name>A0AAP0G9E4_9ASPA</name>
<sequence length="411" mass="45884">MKLSFSISSKSSSTRLPTSNPPESFNPTRDRIREEDDEAKPQFVLVFDPSQKLSSDAPSKHVIPPIPNSDIWSSKKTKDLPLPTAAEDASHESRFVLHTSGNESADPGANRYGLLLRSNGAEERGVHMSDPMEDLTKRRFLDATKDLPEEELPDVPVEGFGAAILAGYGWSEGKGIGRNNKEDPKVFEYKQRSGTEGFGYVPQASSVGKKSQKEEIAAGFKSVNEKNPDIVDRNKLKPNSREMKEKRTKERRHDESSREEKRTERRHDESCREEKRTKYNVTPCIEKTPVRWLRSHIRVRIVSKKFGGGKLYLKKGEVVDVVGPTTCDIRIDGRRELVQGVDQGILETALPKSGGSVLVLYGKHKGVFGSLVERDSEKETGIVRDADSHALINVLLEQIAEYVGDPSDLGY</sequence>
<dbReference type="EMBL" id="JBBWWQ010000005">
    <property type="protein sequence ID" value="KAK8946336.1"/>
    <property type="molecule type" value="Genomic_DNA"/>
</dbReference>
<evidence type="ECO:0000259" key="4">
    <source>
        <dbReference type="PROSITE" id="PS50174"/>
    </source>
</evidence>
<evidence type="ECO:0000313" key="5">
    <source>
        <dbReference type="EMBL" id="KAK8946336.1"/>
    </source>
</evidence>
<dbReference type="SMART" id="SM00443">
    <property type="entry name" value="G_patch"/>
    <property type="match status" value="1"/>
</dbReference>
<feature type="domain" description="G-patch" evidence="4">
    <location>
        <begin position="157"/>
        <end position="203"/>
    </location>
</feature>
<evidence type="ECO:0000256" key="1">
    <source>
        <dbReference type="ARBA" id="ARBA00004123"/>
    </source>
</evidence>
<dbReference type="Pfam" id="PF12656">
    <property type="entry name" value="G-patch_2"/>
    <property type="match status" value="1"/>
</dbReference>
<dbReference type="InterPro" id="IPR000467">
    <property type="entry name" value="G_patch_dom"/>
</dbReference>
<comment type="caution">
    <text evidence="5">The sequence shown here is derived from an EMBL/GenBank/DDBJ whole genome shotgun (WGS) entry which is preliminary data.</text>
</comment>
<feature type="compositionally biased region" description="Polar residues" evidence="3">
    <location>
        <begin position="14"/>
        <end position="27"/>
    </location>
</feature>
<dbReference type="Proteomes" id="UP001418222">
    <property type="component" value="Unassembled WGS sequence"/>
</dbReference>
<protein>
    <submittedName>
        <fullName evidence="5">Protein MOS2</fullName>
    </submittedName>
</protein>
<dbReference type="PANTHER" id="PTHR15818:SF2">
    <property type="entry name" value="G-PATCH DOMAIN AND KOW MOTIFS-CONTAINING PROTEIN"/>
    <property type="match status" value="1"/>
</dbReference>